<proteinExistence type="predicted"/>
<dbReference type="Proteomes" id="UP000193144">
    <property type="component" value="Unassembled WGS sequence"/>
</dbReference>
<evidence type="ECO:0000313" key="2">
    <source>
        <dbReference type="Proteomes" id="UP000193144"/>
    </source>
</evidence>
<reference evidence="1 2" key="1">
    <citation type="submission" date="2016-07" db="EMBL/GenBank/DDBJ databases">
        <title>Pervasive Adenine N6-methylation of Active Genes in Fungi.</title>
        <authorList>
            <consortium name="DOE Joint Genome Institute"/>
            <person name="Mondo S.J."/>
            <person name="Dannebaum R.O."/>
            <person name="Kuo R.C."/>
            <person name="Labutti K."/>
            <person name="Haridas S."/>
            <person name="Kuo A."/>
            <person name="Salamov A."/>
            <person name="Ahrendt S.R."/>
            <person name="Lipzen A."/>
            <person name="Sullivan W."/>
            <person name="Andreopoulos W.B."/>
            <person name="Clum A."/>
            <person name="Lindquist E."/>
            <person name="Daum C."/>
            <person name="Ramamoorthy G.K."/>
            <person name="Gryganskyi A."/>
            <person name="Culley D."/>
            <person name="Magnuson J.K."/>
            <person name="James T.Y."/>
            <person name="O'Malley M.A."/>
            <person name="Stajich J.E."/>
            <person name="Spatafora J.W."/>
            <person name="Visel A."/>
            <person name="Grigoriev I.V."/>
        </authorList>
    </citation>
    <scope>NUCLEOTIDE SEQUENCE [LARGE SCALE GENOMIC DNA]</scope>
    <source>
        <strain evidence="1 2">CBS 115471</strain>
    </source>
</reference>
<keyword evidence="2" id="KW-1185">Reference proteome</keyword>
<dbReference type="AlphaFoldDB" id="A0A1Y1ZKE3"/>
<gene>
    <name evidence="1" type="ORF">BCR34DRAFT_339800</name>
</gene>
<sequence length="225" mass="24003">MFPIYDCPCGCDVDMDPYSRGYCVEPEADGQCLKKGNPIYTAPSTNVLPRAVSTQDTPNEIHLPCPVGCTYCDENGDLHRISVCVNPTHVQGTAVFPHKCIQSYDSSGAAMATCGARTEEADAPTTSMLPGHPAQRAASKPSQLATGINEAETEDNLPIPCTPGTTYCIGREVHICADLTHFVKISVCPPKCIQSYDSTGAGMVSCGVRRAIRRDPQSGPPPQTQ</sequence>
<name>A0A1Y1ZKE3_9PLEO</name>
<accession>A0A1Y1ZKE3</accession>
<comment type="caution">
    <text evidence="1">The sequence shown here is derived from an EMBL/GenBank/DDBJ whole genome shotgun (WGS) entry which is preliminary data.</text>
</comment>
<protein>
    <submittedName>
        <fullName evidence="1">Uncharacterized protein</fullName>
    </submittedName>
</protein>
<dbReference type="EMBL" id="MCFA01000069">
    <property type="protein sequence ID" value="ORY10723.1"/>
    <property type="molecule type" value="Genomic_DNA"/>
</dbReference>
<organism evidence="1 2">
    <name type="scientific">Clohesyomyces aquaticus</name>
    <dbReference type="NCBI Taxonomy" id="1231657"/>
    <lineage>
        <taxon>Eukaryota</taxon>
        <taxon>Fungi</taxon>
        <taxon>Dikarya</taxon>
        <taxon>Ascomycota</taxon>
        <taxon>Pezizomycotina</taxon>
        <taxon>Dothideomycetes</taxon>
        <taxon>Pleosporomycetidae</taxon>
        <taxon>Pleosporales</taxon>
        <taxon>Lindgomycetaceae</taxon>
        <taxon>Clohesyomyces</taxon>
    </lineage>
</organism>
<evidence type="ECO:0000313" key="1">
    <source>
        <dbReference type="EMBL" id="ORY10723.1"/>
    </source>
</evidence>